<sequence>MSAGVTKSAAPVLQVLEALCGFAEQGASNKDLADACKTTPVQVTRATQTLIAYGWCRKSDETGRFYPTAAFTRLTFKVLDSFDKAQRRLEDRRHSMTSGF</sequence>
<dbReference type="GO" id="GO:0003700">
    <property type="term" value="F:DNA-binding transcription factor activity"/>
    <property type="evidence" value="ECO:0007669"/>
    <property type="project" value="TreeGrafter"/>
</dbReference>
<dbReference type="GO" id="GO:0003677">
    <property type="term" value="F:DNA binding"/>
    <property type="evidence" value="ECO:0007669"/>
    <property type="project" value="TreeGrafter"/>
</dbReference>
<gene>
    <name evidence="1" type="ORF">B5M06_13155</name>
</gene>
<dbReference type="SUPFAM" id="SSF46785">
    <property type="entry name" value="Winged helix' DNA-binding domain"/>
    <property type="match status" value="1"/>
</dbReference>
<dbReference type="InterPro" id="IPR036390">
    <property type="entry name" value="WH_DNA-bd_sf"/>
</dbReference>
<dbReference type="AlphaFoldDB" id="A0A1V0BGK5"/>
<dbReference type="PANTHER" id="PTHR30136">
    <property type="entry name" value="HELIX-TURN-HELIX TRANSCRIPTIONAL REGULATOR, ICLR FAMILY"/>
    <property type="match status" value="1"/>
</dbReference>
<accession>A0A1V0BGK5</accession>
<proteinExistence type="predicted"/>
<dbReference type="RefSeq" id="WP_054066351.1">
    <property type="nucleotide sequence ID" value="NZ_CP020121.1"/>
</dbReference>
<dbReference type="Proteomes" id="UP000242792">
    <property type="component" value="Chromosome"/>
</dbReference>
<organism evidence="1 2">
    <name type="scientific">Comamonas kerstersii</name>
    <dbReference type="NCBI Taxonomy" id="225992"/>
    <lineage>
        <taxon>Bacteria</taxon>
        <taxon>Pseudomonadati</taxon>
        <taxon>Pseudomonadota</taxon>
        <taxon>Betaproteobacteria</taxon>
        <taxon>Burkholderiales</taxon>
        <taxon>Comamonadaceae</taxon>
        <taxon>Comamonas</taxon>
    </lineage>
</organism>
<evidence type="ECO:0008006" key="3">
    <source>
        <dbReference type="Google" id="ProtNLM"/>
    </source>
</evidence>
<reference evidence="1 2" key="1">
    <citation type="submission" date="2017-03" db="EMBL/GenBank/DDBJ databases">
        <title>Rapid Whole Genome Sequencing of Comamonas kerstersii Causing Continuous ambulatory Peritoneal Dialysis-Associated Peritonitis.</title>
        <authorList>
            <person name="Zheng B."/>
        </authorList>
    </citation>
    <scope>NUCLEOTIDE SEQUENCE [LARGE SCALE GENOMIC DNA]</scope>
    <source>
        <strain evidence="1 2">8943</strain>
    </source>
</reference>
<evidence type="ECO:0000313" key="1">
    <source>
        <dbReference type="EMBL" id="AQZ99056.1"/>
    </source>
</evidence>
<dbReference type="Gene3D" id="1.10.10.10">
    <property type="entry name" value="Winged helix-like DNA-binding domain superfamily/Winged helix DNA-binding domain"/>
    <property type="match status" value="1"/>
</dbReference>
<dbReference type="KEGG" id="cke:B5M06_13155"/>
<protein>
    <recommendedName>
        <fullName evidence="3">HTH iclR-type domain-containing protein</fullName>
    </recommendedName>
</protein>
<evidence type="ECO:0000313" key="2">
    <source>
        <dbReference type="Proteomes" id="UP000242792"/>
    </source>
</evidence>
<dbReference type="PANTHER" id="PTHR30136:SF35">
    <property type="entry name" value="HTH-TYPE TRANSCRIPTIONAL REGULATOR RV1719"/>
    <property type="match status" value="1"/>
</dbReference>
<dbReference type="InterPro" id="IPR050707">
    <property type="entry name" value="HTH_MetabolicPath_Reg"/>
</dbReference>
<dbReference type="GeneID" id="83040267"/>
<dbReference type="GO" id="GO:0045892">
    <property type="term" value="P:negative regulation of DNA-templated transcription"/>
    <property type="evidence" value="ECO:0007669"/>
    <property type="project" value="TreeGrafter"/>
</dbReference>
<dbReference type="InterPro" id="IPR036388">
    <property type="entry name" value="WH-like_DNA-bd_sf"/>
</dbReference>
<name>A0A1V0BGK5_9BURK</name>
<dbReference type="EMBL" id="CP020121">
    <property type="protein sequence ID" value="AQZ99056.1"/>
    <property type="molecule type" value="Genomic_DNA"/>
</dbReference>
<dbReference type="OrthoDB" id="8796570at2"/>